<keyword evidence="2" id="KW-0812">Transmembrane</keyword>
<dbReference type="EMBL" id="MH325469">
    <property type="protein sequence ID" value="AXJ99789.1"/>
    <property type="molecule type" value="Genomic_DNA"/>
</dbReference>
<protein>
    <submittedName>
        <fullName evidence="3">Uncharacterized protein</fullName>
    </submittedName>
</protein>
<accession>A0A3S7QG64</accession>
<keyword evidence="2" id="KW-1133">Transmembrane helix</keyword>
<dbReference type="AlphaFoldDB" id="A0A3S7QG64"/>
<dbReference type="EMBL" id="MH325468">
    <property type="protein sequence ID" value="AXJ99530.1"/>
    <property type="molecule type" value="Genomic_DNA"/>
</dbReference>
<evidence type="ECO:0000256" key="1">
    <source>
        <dbReference type="SAM" id="MobiDB-lite"/>
    </source>
</evidence>
<geneLocation type="plasmid" evidence="3">
    <name>pEc09</name>
</geneLocation>
<organism evidence="3">
    <name type="scientific">Enterobacter hormaechei</name>
    <dbReference type="NCBI Taxonomy" id="158836"/>
    <lineage>
        <taxon>Bacteria</taxon>
        <taxon>Pseudomonadati</taxon>
        <taxon>Pseudomonadota</taxon>
        <taxon>Gammaproteobacteria</taxon>
        <taxon>Enterobacterales</taxon>
        <taxon>Enterobacteriaceae</taxon>
        <taxon>Enterobacter</taxon>
        <taxon>Enterobacter cloacae complex</taxon>
    </lineage>
</organism>
<feature type="compositionally biased region" description="Basic and acidic residues" evidence="1">
    <location>
        <begin position="87"/>
        <end position="101"/>
    </location>
</feature>
<feature type="compositionally biased region" description="Basic and acidic residues" evidence="1">
    <location>
        <begin position="71"/>
        <end position="80"/>
    </location>
</feature>
<sequence length="131" mass="14708">MPPIMMMTIPSFISPLLSNAGTTSTNPVEESGSSFPFFLVLVVPLVIFFVYRVVTNNRSDSEIEALLREARRAERAERQSNEPPSVDELRERQQQNTEREPVVISSSAPAPKAQKEVPIEVQQGKRKIILD</sequence>
<geneLocation type="plasmid" evidence="4">
    <name>pEc13</name>
</geneLocation>
<reference evidence="3" key="1">
    <citation type="submission" date="2018-05" db="EMBL/GenBank/DDBJ databases">
        <title>Complete Sequences of Plasmids Bearing rmtG 16S rRNA Methyltransferase Gene in Enterobacter hormaechei in Brazil.</title>
        <authorList>
            <person name="Bueno M.F.C."/>
            <person name="Martins E.R."/>
            <person name="Francisco G.R."/>
            <person name="Casella T."/>
            <person name="Garcia D.O."/>
            <person name="de Vasconcelos A.T.R."/>
            <person name="de Almeida L.G."/>
            <person name="Gerber A.L."/>
            <person name="Nogueira M.C.L."/>
        </authorList>
    </citation>
    <scope>NUCLEOTIDE SEQUENCE</scope>
    <source>
        <strain evidence="3">Ec09</strain>
        <plasmid evidence="3">pEc09</plasmid>
    </source>
</reference>
<evidence type="ECO:0000313" key="3">
    <source>
        <dbReference type="EMBL" id="AXJ99530.1"/>
    </source>
</evidence>
<evidence type="ECO:0000313" key="4">
    <source>
        <dbReference type="EMBL" id="AXJ99789.1"/>
    </source>
</evidence>
<reference evidence="4" key="2">
    <citation type="submission" date="2018-05" db="EMBL/GenBank/DDBJ databases">
        <title>Complete Sequences of Plasmids Bearing rmtG 16S rRNA Methyltransferase Gene in Enterobacter hormaechei in Brazil.</title>
        <authorList>
            <person name="Martins E.R."/>
            <person name="Bueno M.F.C."/>
            <person name="Francisco G.R."/>
            <person name="Casella T."/>
            <person name="Garcia D.O."/>
            <person name="de Vasconcelos A.T.R."/>
            <person name="de Almeida L.G."/>
            <person name="Gerber A.L."/>
            <person name="Nogueira M.C.L."/>
        </authorList>
    </citation>
    <scope>NUCLEOTIDE SEQUENCE</scope>
    <source>
        <strain evidence="4">Ec13</strain>
        <plasmid evidence="4">pEc13</plasmid>
    </source>
</reference>
<proteinExistence type="predicted"/>
<feature type="transmembrane region" description="Helical" evidence="2">
    <location>
        <begin position="35"/>
        <end position="54"/>
    </location>
</feature>
<keyword evidence="3" id="KW-0614">Plasmid</keyword>
<feature type="region of interest" description="Disordered" evidence="1">
    <location>
        <begin position="71"/>
        <end position="131"/>
    </location>
</feature>
<evidence type="ECO:0000256" key="2">
    <source>
        <dbReference type="SAM" id="Phobius"/>
    </source>
</evidence>
<keyword evidence="2" id="KW-0472">Membrane</keyword>
<name>A0A3S7QG64_9ENTR</name>